<comment type="caution">
    <text evidence="3">The sequence shown here is derived from an EMBL/GenBank/DDBJ whole genome shotgun (WGS) entry which is preliminary data.</text>
</comment>
<dbReference type="AlphaFoldDB" id="A0A0M0JQ85"/>
<dbReference type="InterPro" id="IPR027443">
    <property type="entry name" value="IPNS-like_sf"/>
</dbReference>
<organism evidence="3 4">
    <name type="scientific">Chrysochromulina tobinii</name>
    <dbReference type="NCBI Taxonomy" id="1460289"/>
    <lineage>
        <taxon>Eukaryota</taxon>
        <taxon>Haptista</taxon>
        <taxon>Haptophyta</taxon>
        <taxon>Prymnesiophyceae</taxon>
        <taxon>Prymnesiales</taxon>
        <taxon>Chrysochromulinaceae</taxon>
        <taxon>Chrysochromulina</taxon>
    </lineage>
</organism>
<keyword evidence="4" id="KW-1185">Reference proteome</keyword>
<dbReference type="PANTHER" id="PTHR48420">
    <property type="entry name" value="NON-HAEM DIOXYGENASE N-TERMINAL DOMAIN-CONTAINING PROTEIN"/>
    <property type="match status" value="1"/>
</dbReference>
<dbReference type="Gene3D" id="3.40.50.1580">
    <property type="entry name" value="Nucleoside phosphorylase domain"/>
    <property type="match status" value="1"/>
</dbReference>
<evidence type="ECO:0000313" key="3">
    <source>
        <dbReference type="EMBL" id="KOO28413.1"/>
    </source>
</evidence>
<evidence type="ECO:0000259" key="2">
    <source>
        <dbReference type="Pfam" id="PF01048"/>
    </source>
</evidence>
<dbReference type="EMBL" id="JWZX01002572">
    <property type="protein sequence ID" value="KOO28413.1"/>
    <property type="molecule type" value="Genomic_DNA"/>
</dbReference>
<dbReference type="InterPro" id="IPR000845">
    <property type="entry name" value="Nucleoside_phosphorylase_d"/>
</dbReference>
<dbReference type="Gene3D" id="2.60.120.330">
    <property type="entry name" value="B-lactam Antibiotic, Isopenicillin N Synthase, Chain"/>
    <property type="match status" value="1"/>
</dbReference>
<feature type="domain" description="Nucleoside phosphorylase" evidence="2">
    <location>
        <begin position="43"/>
        <end position="270"/>
    </location>
</feature>
<accession>A0A0M0JQ85</accession>
<dbReference type="OrthoDB" id="438224at2759"/>
<dbReference type="InterPro" id="IPR035994">
    <property type="entry name" value="Nucleoside_phosphorylase_sf"/>
</dbReference>
<name>A0A0M0JQ85_9EUKA</name>
<feature type="region of interest" description="Disordered" evidence="1">
    <location>
        <begin position="544"/>
        <end position="567"/>
    </location>
</feature>
<proteinExistence type="predicted"/>
<reference evidence="4" key="1">
    <citation type="journal article" date="2015" name="PLoS Genet.">
        <title>Genome Sequence and Transcriptome Analyses of Chrysochromulina tobin: Metabolic Tools for Enhanced Algal Fitness in the Prominent Order Prymnesiales (Haptophyceae).</title>
        <authorList>
            <person name="Hovde B.T."/>
            <person name="Deodato C.R."/>
            <person name="Hunsperger H.M."/>
            <person name="Ryken S.A."/>
            <person name="Yost W."/>
            <person name="Jha R.K."/>
            <person name="Patterson J."/>
            <person name="Monnat R.J. Jr."/>
            <person name="Barlow S.B."/>
            <person name="Starkenburg S.R."/>
            <person name="Cattolico R.A."/>
        </authorList>
    </citation>
    <scope>NUCLEOTIDE SEQUENCE</scope>
    <source>
        <strain evidence="4">CCMP291</strain>
    </source>
</reference>
<evidence type="ECO:0000256" key="1">
    <source>
        <dbReference type="SAM" id="MobiDB-lite"/>
    </source>
</evidence>
<dbReference type="Proteomes" id="UP000037460">
    <property type="component" value="Unassembled WGS sequence"/>
</dbReference>
<dbReference type="Pfam" id="PF01048">
    <property type="entry name" value="PNP_UDP_1"/>
    <property type="match status" value="1"/>
</dbReference>
<evidence type="ECO:0000313" key="4">
    <source>
        <dbReference type="Proteomes" id="UP000037460"/>
    </source>
</evidence>
<dbReference type="GO" id="GO:0003824">
    <property type="term" value="F:catalytic activity"/>
    <property type="evidence" value="ECO:0007669"/>
    <property type="project" value="InterPro"/>
</dbReference>
<protein>
    <recommendedName>
        <fullName evidence="2">Nucleoside phosphorylase domain-containing protein</fullName>
    </recommendedName>
</protein>
<gene>
    <name evidence="3" type="ORF">Ctob_003196</name>
</gene>
<dbReference type="CDD" id="cd17769">
    <property type="entry name" value="NP_TgUP-like"/>
    <property type="match status" value="1"/>
</dbReference>
<feature type="compositionally biased region" description="Basic and acidic residues" evidence="1">
    <location>
        <begin position="544"/>
        <end position="562"/>
    </location>
</feature>
<dbReference type="SUPFAM" id="SSF51197">
    <property type="entry name" value="Clavaminate synthase-like"/>
    <property type="match status" value="1"/>
</dbReference>
<dbReference type="SUPFAM" id="SSF53167">
    <property type="entry name" value="Purine and uridine phosphorylases"/>
    <property type="match status" value="1"/>
</dbReference>
<sequence length="731" mass="76228">MAYRPSGEVSKKPSYRGTNGMPRQGDDERTLHVGVTEGDVAQRIVTCGTEERARAVAASFDGGIIEREISSARGFLTLTGNCNGVPVSVVATGMGVAMMDFMVREVVAVLPAVSVSDDDEPTAARALIVRFGTCGSIREDVPAGTVVVCSPGSTMVRRQPDAFCMHGPQACAYHVCNVVPSDGALSRAVEGELKTALGAHSVVAALNVSGCSFYSSQGRQDGSFEDGHELGDPIAMVRAAHPDAASCEMETFHLLDVARCARPYGRAVRASAAAIVVAHRPSGDVLSGETIERLERLGGAAILRALAATPLEMPAAADATAAPTAPAVPRPLAPPTSKAHVVKLSYADLLSGADVNAQVAAAYGYEGLGLLLVTGVPGLLAARQALLPLGASVAGLPGTTLASLETPAAFYAVGWSHGKEALEGRPDLAKGSYYANPLLDAPFGRPAEPSALAQFPSYAHPNVWPTAALPALEPAFKALGRLVVNVGSVVATACDKYVVAELERKGSATAGGYPINQLSRIVSDPRCCKARLLHYFPLSPDHGDLGDHGDHGKQAEADEKASAPEGGAEFSDWCGWHNDHGSLTGLVSAMYLDSRTGQPLAASPDPTAGLYIRDRHGALHHAAFRADELAFQIGEAAQIHSGGVLQATPHAVRGCAPTTELGRCASRESFAVFMQPWAQDCMGVPAGVDPAVAQAQAAIEALPKRVPPLASRWENGISFGEFTLRTIEKYH</sequence>
<dbReference type="GO" id="GO:0009116">
    <property type="term" value="P:nucleoside metabolic process"/>
    <property type="evidence" value="ECO:0007669"/>
    <property type="project" value="InterPro"/>
</dbReference>
<feature type="region of interest" description="Disordered" evidence="1">
    <location>
        <begin position="1"/>
        <end position="30"/>
    </location>
</feature>
<dbReference type="PANTHER" id="PTHR48420:SF1">
    <property type="entry name" value="NON-HAEM DIOXYGENASE N-TERMINAL DOMAIN-CONTAINING PROTEIN"/>
    <property type="match status" value="1"/>
</dbReference>